<dbReference type="eggNOG" id="ENOG502ZDBX">
    <property type="taxonomic scope" value="Bacteria"/>
</dbReference>
<accession>K0IV85</accession>
<organism evidence="1 2">
    <name type="scientific">Amphibacillus xylanus (strain ATCC 51415 / DSM 6626 / JCM 7361 / LMG 17667 / NBRC 15112 / Ep01)</name>
    <dbReference type="NCBI Taxonomy" id="698758"/>
    <lineage>
        <taxon>Bacteria</taxon>
        <taxon>Bacillati</taxon>
        <taxon>Bacillota</taxon>
        <taxon>Bacilli</taxon>
        <taxon>Bacillales</taxon>
        <taxon>Bacillaceae</taxon>
        <taxon>Amphibacillus</taxon>
    </lineage>
</organism>
<dbReference type="EMBL" id="AP012050">
    <property type="protein sequence ID" value="BAM46334.1"/>
    <property type="molecule type" value="Genomic_DNA"/>
</dbReference>
<gene>
    <name evidence="1" type="ordered locus">AXY_02020</name>
</gene>
<dbReference type="Proteomes" id="UP000006294">
    <property type="component" value="Chromosome"/>
</dbReference>
<dbReference type="HOGENOM" id="CLU_965215_0_0_9"/>
<dbReference type="STRING" id="698758.AXY_02020"/>
<sequence length="288" mass="32903">MVSIRKFIILFGMIFLLVGCSDDVIEVHENVNLDLATDTLQVLDILDKAIKSGNQPNEKDQNVLDTYLAKYRPLYEDDYLENINNDIFIFTESGITSLNQNITLDSGKENMEALKISITNYIKNGDTITSSYAIVNDDDGFQISETSEIERDEFIKVYNILINGVNENLKAINANDIKAPEKDGELYWQNIHQSDVHIEVKYDKKGSIHGYHMAITEDFDSKIIYALAMNEALELDTDIFIEALEEVIHIQDGLKTIEYDINNYNVSMLDSRELGFFIFNFDKTGHLN</sequence>
<evidence type="ECO:0000313" key="1">
    <source>
        <dbReference type="EMBL" id="BAM46334.1"/>
    </source>
</evidence>
<name>K0IV85_AMPXN</name>
<reference evidence="1 2" key="1">
    <citation type="submission" date="2011-01" db="EMBL/GenBank/DDBJ databases">
        <title>Whole genome sequence of Amphibacillus xylinus NBRC 15112.</title>
        <authorList>
            <person name="Nakazawa H."/>
            <person name="Katano Y."/>
            <person name="Nakamura S."/>
            <person name="Sasagawa M."/>
            <person name="Fukada J."/>
            <person name="Arai T."/>
            <person name="Sasakura N."/>
            <person name="Mochizuki D."/>
            <person name="Hosoyama A."/>
            <person name="Harada K."/>
            <person name="Horikawa H."/>
            <person name="Kato Y."/>
            <person name="Harada T."/>
            <person name="Sasaki K."/>
            <person name="Sekiguchi M."/>
            <person name="Hodoyama M."/>
            <person name="Nishiko R."/>
            <person name="Narita H."/>
            <person name="Hanamaki A."/>
            <person name="Hata C."/>
            <person name="Konno Y."/>
            <person name="Niimura Y."/>
            <person name="Yamazaki S."/>
            <person name="Fujita N."/>
        </authorList>
    </citation>
    <scope>NUCLEOTIDE SEQUENCE [LARGE SCALE GENOMIC DNA]</scope>
    <source>
        <strain evidence="2">ATCC 51415 / DSM 6626 / JCM 7361 / LMG 17667 / NBRC 15112 / Ep01</strain>
    </source>
</reference>
<keyword evidence="2" id="KW-1185">Reference proteome</keyword>
<dbReference type="PROSITE" id="PS51257">
    <property type="entry name" value="PROKAR_LIPOPROTEIN"/>
    <property type="match status" value="1"/>
</dbReference>
<evidence type="ECO:0000313" key="2">
    <source>
        <dbReference type="Proteomes" id="UP000006294"/>
    </source>
</evidence>
<dbReference type="KEGG" id="axl:AXY_02020"/>
<proteinExistence type="predicted"/>
<protein>
    <submittedName>
        <fullName evidence="1">Uncharacterized protein</fullName>
    </submittedName>
</protein>
<dbReference type="AlphaFoldDB" id="K0IV85"/>